<sequence length="36" mass="4273">MIPQLQSIKYMSEKQAFMHARMTFILTVLPYNQISL</sequence>
<dbReference type="EMBL" id="JAVDTR010000011">
    <property type="protein sequence ID" value="MDR6725346.1"/>
    <property type="molecule type" value="Genomic_DNA"/>
</dbReference>
<reference evidence="1" key="1">
    <citation type="submission" date="2023-07" db="EMBL/GenBank/DDBJ databases">
        <title>Sorghum-associated microbial communities from plants grown in Nebraska, USA.</title>
        <authorList>
            <person name="Schachtman D."/>
        </authorList>
    </citation>
    <scope>NUCLEOTIDE SEQUENCE</scope>
    <source>
        <strain evidence="1">BE80</strain>
    </source>
</reference>
<gene>
    <name evidence="1" type="ORF">J2W91_003845</name>
</gene>
<organism evidence="1 2">
    <name type="scientific">Paenibacillus amylolyticus</name>
    <dbReference type="NCBI Taxonomy" id="1451"/>
    <lineage>
        <taxon>Bacteria</taxon>
        <taxon>Bacillati</taxon>
        <taxon>Bacillota</taxon>
        <taxon>Bacilli</taxon>
        <taxon>Bacillales</taxon>
        <taxon>Paenibacillaceae</taxon>
        <taxon>Paenibacillus</taxon>
    </lineage>
</organism>
<evidence type="ECO:0000313" key="1">
    <source>
        <dbReference type="EMBL" id="MDR6725346.1"/>
    </source>
</evidence>
<comment type="caution">
    <text evidence="1">The sequence shown here is derived from an EMBL/GenBank/DDBJ whole genome shotgun (WGS) entry which is preliminary data.</text>
</comment>
<evidence type="ECO:0000313" key="2">
    <source>
        <dbReference type="Proteomes" id="UP001254832"/>
    </source>
</evidence>
<protein>
    <submittedName>
        <fullName evidence="1">Uncharacterized protein</fullName>
    </submittedName>
</protein>
<accession>A0AAP5LNK2</accession>
<name>A0AAP5LNK2_PAEAM</name>
<dbReference type="Proteomes" id="UP001254832">
    <property type="component" value="Unassembled WGS sequence"/>
</dbReference>
<proteinExistence type="predicted"/>
<dbReference type="AlphaFoldDB" id="A0AAP5LNK2"/>